<name>A0A6I2UDC4_9FIRM</name>
<proteinExistence type="predicted"/>
<comment type="caution">
    <text evidence="8">The sequence shown here is derived from an EMBL/GenBank/DDBJ whole genome shotgun (WGS) entry which is preliminary data.</text>
</comment>
<keyword evidence="5 6" id="KW-0411">Iron-sulfur</keyword>
<evidence type="ECO:0000313" key="8">
    <source>
        <dbReference type="EMBL" id="MSU09548.1"/>
    </source>
</evidence>
<reference evidence="8 9" key="1">
    <citation type="submission" date="2019-08" db="EMBL/GenBank/DDBJ databases">
        <title>In-depth cultivation of the pig gut microbiome towards novel bacterial diversity and tailored functional studies.</title>
        <authorList>
            <person name="Wylensek D."/>
            <person name="Hitch T.C.A."/>
            <person name="Clavel T."/>
        </authorList>
    </citation>
    <scope>NUCLEOTIDE SEQUENCE [LARGE SCALE GENOMIC DNA]</scope>
    <source>
        <strain evidence="8 9">WCA-693-APC-5D-A</strain>
    </source>
</reference>
<dbReference type="PROSITE" id="PS51379">
    <property type="entry name" value="4FE4S_FER_2"/>
    <property type="match status" value="1"/>
</dbReference>
<keyword evidence="3 6" id="KW-0249">Electron transport</keyword>
<dbReference type="GO" id="GO:0051536">
    <property type="term" value="F:iron-sulfur cluster binding"/>
    <property type="evidence" value="ECO:0007669"/>
    <property type="project" value="UniProtKB-KW"/>
</dbReference>
<keyword evidence="2 6" id="KW-0479">Metal-binding</keyword>
<dbReference type="InterPro" id="IPR017896">
    <property type="entry name" value="4Fe4S_Fe-S-bd"/>
</dbReference>
<dbReference type="PANTHER" id="PTHR36923:SF3">
    <property type="entry name" value="FERREDOXIN"/>
    <property type="match status" value="1"/>
</dbReference>
<evidence type="ECO:0000256" key="1">
    <source>
        <dbReference type="ARBA" id="ARBA00022448"/>
    </source>
</evidence>
<dbReference type="Gene3D" id="3.30.70.20">
    <property type="match status" value="1"/>
</dbReference>
<evidence type="ECO:0000259" key="7">
    <source>
        <dbReference type="PROSITE" id="PS51379"/>
    </source>
</evidence>
<dbReference type="PANTHER" id="PTHR36923">
    <property type="entry name" value="FERREDOXIN"/>
    <property type="match status" value="1"/>
</dbReference>
<organism evidence="8 9">
    <name type="scientific">Anaerovibrio slackiae</name>
    <dbReference type="NCBI Taxonomy" id="2652309"/>
    <lineage>
        <taxon>Bacteria</taxon>
        <taxon>Bacillati</taxon>
        <taxon>Bacillota</taxon>
        <taxon>Negativicutes</taxon>
        <taxon>Selenomonadales</taxon>
        <taxon>Selenomonadaceae</taxon>
        <taxon>Anaerovibrio</taxon>
    </lineage>
</organism>
<dbReference type="Pfam" id="PF13370">
    <property type="entry name" value="Fer4_13"/>
    <property type="match status" value="1"/>
</dbReference>
<evidence type="ECO:0000256" key="2">
    <source>
        <dbReference type="ARBA" id="ARBA00022723"/>
    </source>
</evidence>
<keyword evidence="9" id="KW-1185">Reference proteome</keyword>
<dbReference type="Proteomes" id="UP000433181">
    <property type="component" value="Unassembled WGS sequence"/>
</dbReference>
<dbReference type="GeneID" id="96779496"/>
<sequence>MKIKVDQNLCIGCGLCCGICDEVFRMNEYEKAEAYQPANDDNQSAVQDAIDSCPVSAIAWVD</sequence>
<dbReference type="GO" id="GO:0009055">
    <property type="term" value="F:electron transfer activity"/>
    <property type="evidence" value="ECO:0007669"/>
    <property type="project" value="UniProtKB-UniRule"/>
</dbReference>
<comment type="function">
    <text evidence="6">Ferredoxins are iron-sulfur proteins that transfer electrons in a wide variety of metabolic reactions.</text>
</comment>
<evidence type="ECO:0000313" key="9">
    <source>
        <dbReference type="Proteomes" id="UP000433181"/>
    </source>
</evidence>
<dbReference type="SUPFAM" id="SSF54862">
    <property type="entry name" value="4Fe-4S ferredoxins"/>
    <property type="match status" value="1"/>
</dbReference>
<dbReference type="AlphaFoldDB" id="A0A6I2UDC4"/>
<evidence type="ECO:0000256" key="4">
    <source>
        <dbReference type="ARBA" id="ARBA00023004"/>
    </source>
</evidence>
<protein>
    <recommendedName>
        <fullName evidence="6">Ferredoxin</fullName>
    </recommendedName>
</protein>
<keyword evidence="1 6" id="KW-0813">Transport</keyword>
<evidence type="ECO:0000256" key="5">
    <source>
        <dbReference type="ARBA" id="ARBA00023014"/>
    </source>
</evidence>
<accession>A0A6I2UDC4</accession>
<evidence type="ECO:0000256" key="3">
    <source>
        <dbReference type="ARBA" id="ARBA00022982"/>
    </source>
</evidence>
<dbReference type="InterPro" id="IPR001080">
    <property type="entry name" value="3Fe4S_ferredoxin"/>
</dbReference>
<dbReference type="EMBL" id="VUNR01000026">
    <property type="protein sequence ID" value="MSU09548.1"/>
    <property type="molecule type" value="Genomic_DNA"/>
</dbReference>
<dbReference type="GO" id="GO:0005506">
    <property type="term" value="F:iron ion binding"/>
    <property type="evidence" value="ECO:0007669"/>
    <property type="project" value="UniProtKB-UniRule"/>
</dbReference>
<feature type="domain" description="4Fe-4S ferredoxin-type" evidence="7">
    <location>
        <begin position="1"/>
        <end position="29"/>
    </location>
</feature>
<evidence type="ECO:0000256" key="6">
    <source>
        <dbReference type="RuleBase" id="RU368020"/>
    </source>
</evidence>
<keyword evidence="4 6" id="KW-0408">Iron</keyword>
<dbReference type="InterPro" id="IPR051269">
    <property type="entry name" value="Fe-S_cluster_ET"/>
</dbReference>
<dbReference type="RefSeq" id="WP_154407718.1">
    <property type="nucleotide sequence ID" value="NZ_VUNR01000026.1"/>
</dbReference>
<gene>
    <name evidence="8" type="ORF">FYJ84_11210</name>
</gene>
<dbReference type="PRINTS" id="PR00352">
    <property type="entry name" value="3FE4SFRDOXIN"/>
</dbReference>